<dbReference type="InterPro" id="IPR009061">
    <property type="entry name" value="DNA-bd_dom_put_sf"/>
</dbReference>
<dbReference type="AlphaFoldDB" id="A0A2S6AYD1"/>
<dbReference type="SUPFAM" id="SSF46955">
    <property type="entry name" value="Putative DNA-binding domain"/>
    <property type="match status" value="1"/>
</dbReference>
<protein>
    <submittedName>
        <fullName evidence="2">Excisionase</fullName>
    </submittedName>
</protein>
<dbReference type="Proteomes" id="UP000239874">
    <property type="component" value="Unassembled WGS sequence"/>
</dbReference>
<dbReference type="EMBL" id="PSZC01000001">
    <property type="protein sequence ID" value="PPJ40184.1"/>
    <property type="molecule type" value="Genomic_DNA"/>
</dbReference>
<proteinExistence type="predicted"/>
<evidence type="ECO:0000313" key="3">
    <source>
        <dbReference type="Proteomes" id="UP000239874"/>
    </source>
</evidence>
<organism evidence="2 3">
    <name type="scientific">Nocardia nova</name>
    <dbReference type="NCBI Taxonomy" id="37330"/>
    <lineage>
        <taxon>Bacteria</taxon>
        <taxon>Bacillati</taxon>
        <taxon>Actinomycetota</taxon>
        <taxon>Actinomycetes</taxon>
        <taxon>Mycobacteriales</taxon>
        <taxon>Nocardiaceae</taxon>
        <taxon>Nocardia</taxon>
    </lineage>
</organism>
<reference evidence="2 3" key="1">
    <citation type="submission" date="2018-02" db="EMBL/GenBank/DDBJ databases">
        <title>8 Nocardia nova and 1 Nocardia cyriacigeorgica strain used for evolution to TMP-SMX.</title>
        <authorList>
            <person name="Mehta H."/>
            <person name="Weng J."/>
            <person name="Shamoo Y."/>
        </authorList>
    </citation>
    <scope>NUCLEOTIDE SEQUENCE [LARGE SCALE GENOMIC DNA]</scope>
    <source>
        <strain evidence="2 3">MDA3139</strain>
    </source>
</reference>
<dbReference type="Pfam" id="PF12728">
    <property type="entry name" value="HTH_17"/>
    <property type="match status" value="1"/>
</dbReference>
<name>A0A2S6AYD1_9NOCA</name>
<feature type="domain" description="Helix-turn-helix" evidence="1">
    <location>
        <begin position="12"/>
        <end position="59"/>
    </location>
</feature>
<dbReference type="GO" id="GO:0003677">
    <property type="term" value="F:DNA binding"/>
    <property type="evidence" value="ECO:0007669"/>
    <property type="project" value="InterPro"/>
</dbReference>
<dbReference type="InterPro" id="IPR041657">
    <property type="entry name" value="HTH_17"/>
</dbReference>
<evidence type="ECO:0000259" key="1">
    <source>
        <dbReference type="Pfam" id="PF12728"/>
    </source>
</evidence>
<gene>
    <name evidence="2" type="ORF">C5E45_00960</name>
</gene>
<dbReference type="NCBIfam" id="TIGR01764">
    <property type="entry name" value="excise"/>
    <property type="match status" value="1"/>
</dbReference>
<dbReference type="RefSeq" id="WP_104379681.1">
    <property type="nucleotide sequence ID" value="NZ_PSZC01000001.1"/>
</dbReference>
<sequence length="67" mass="7413">MRGGRRTEPATYTVDEVAVLLGVSRGVAYQFVNAGEIPAKRIGRRWVISRAVFHAWLNNSDNLAKAV</sequence>
<accession>A0A2S6AYD1</accession>
<evidence type="ECO:0000313" key="2">
    <source>
        <dbReference type="EMBL" id="PPJ40184.1"/>
    </source>
</evidence>
<dbReference type="InterPro" id="IPR010093">
    <property type="entry name" value="SinI_DNA-bd"/>
</dbReference>
<comment type="caution">
    <text evidence="2">The sequence shown here is derived from an EMBL/GenBank/DDBJ whole genome shotgun (WGS) entry which is preliminary data.</text>
</comment>